<dbReference type="EMBL" id="VMNF01000008">
    <property type="protein sequence ID" value="TXC03007.1"/>
    <property type="molecule type" value="Genomic_DNA"/>
</dbReference>
<sequence length="50" mass="5598">MSCTLHNSLIPVTTLTTKQDVEFPIRSRAFRPAALRSPLIPDRDDPVHAL</sequence>
<accession>A0A5C6SWG9</accession>
<evidence type="ECO:0000313" key="2">
    <source>
        <dbReference type="Proteomes" id="UP000321331"/>
    </source>
</evidence>
<dbReference type="Proteomes" id="UP000321331">
    <property type="component" value="Unassembled WGS sequence"/>
</dbReference>
<evidence type="ECO:0000313" key="1">
    <source>
        <dbReference type="EMBL" id="TXC03007.1"/>
    </source>
</evidence>
<protein>
    <submittedName>
        <fullName evidence="1">Uncharacterized protein</fullName>
    </submittedName>
</protein>
<dbReference type="AlphaFoldDB" id="A0A5C6SWG9"/>
<proteinExistence type="predicted"/>
<name>A0A5C6SWG9_FUSOC</name>
<gene>
    <name evidence="1" type="ORF">FocTR4_00015455</name>
</gene>
<organism evidence="1 2">
    <name type="scientific">Fusarium oxysporum f. sp. cubense</name>
    <dbReference type="NCBI Taxonomy" id="61366"/>
    <lineage>
        <taxon>Eukaryota</taxon>
        <taxon>Fungi</taxon>
        <taxon>Dikarya</taxon>
        <taxon>Ascomycota</taxon>
        <taxon>Pezizomycotina</taxon>
        <taxon>Sordariomycetes</taxon>
        <taxon>Hypocreomycetidae</taxon>
        <taxon>Hypocreales</taxon>
        <taxon>Nectriaceae</taxon>
        <taxon>Fusarium</taxon>
        <taxon>Fusarium oxysporum species complex</taxon>
    </lineage>
</organism>
<comment type="caution">
    <text evidence="1">The sequence shown here is derived from an EMBL/GenBank/DDBJ whole genome shotgun (WGS) entry which is preliminary data.</text>
</comment>
<reference evidence="1 2" key="1">
    <citation type="submission" date="2019-07" db="EMBL/GenBank/DDBJ databases">
        <title>The First High-Quality Draft Genome Sequence of the Causal Agent of the Current Panama Disease Epidemic.</title>
        <authorList>
            <person name="Warmington R.J."/>
            <person name="Kay W."/>
            <person name="Jeffries A."/>
            <person name="Bebber D."/>
            <person name="Moore K."/>
            <person name="Studholme D.J."/>
        </authorList>
    </citation>
    <scope>NUCLEOTIDE SEQUENCE [LARGE SCALE GENOMIC DNA]</scope>
    <source>
        <strain evidence="1 2">TR4</strain>
    </source>
</reference>